<evidence type="ECO:0000313" key="1">
    <source>
        <dbReference type="EMBL" id="GCC20263.1"/>
    </source>
</evidence>
<keyword evidence="2" id="KW-1185">Reference proteome</keyword>
<dbReference type="EMBL" id="BEZZ01001717">
    <property type="protein sequence ID" value="GCC20263.1"/>
    <property type="molecule type" value="Genomic_DNA"/>
</dbReference>
<organism evidence="1 2">
    <name type="scientific">Chiloscyllium punctatum</name>
    <name type="common">Brownbanded bambooshark</name>
    <name type="synonym">Hemiscyllium punctatum</name>
    <dbReference type="NCBI Taxonomy" id="137246"/>
    <lineage>
        <taxon>Eukaryota</taxon>
        <taxon>Metazoa</taxon>
        <taxon>Chordata</taxon>
        <taxon>Craniata</taxon>
        <taxon>Vertebrata</taxon>
        <taxon>Chondrichthyes</taxon>
        <taxon>Elasmobranchii</taxon>
        <taxon>Galeomorphii</taxon>
        <taxon>Galeoidea</taxon>
        <taxon>Orectolobiformes</taxon>
        <taxon>Hemiscylliidae</taxon>
        <taxon>Chiloscyllium</taxon>
    </lineage>
</organism>
<evidence type="ECO:0000313" key="2">
    <source>
        <dbReference type="Proteomes" id="UP000287033"/>
    </source>
</evidence>
<sequence>MPPFINAQHGWSGLIATLPDGCLGDDDSCAVCSVRINPLQFNLCGEQISKRNRPTKGELSRSNPLRLEQLLRQCLYKDDGDRARQLTEN</sequence>
<dbReference type="AlphaFoldDB" id="A0A401RQ56"/>
<comment type="caution">
    <text evidence="1">The sequence shown here is derived from an EMBL/GenBank/DDBJ whole genome shotgun (WGS) entry which is preliminary data.</text>
</comment>
<name>A0A401RQ56_CHIPU</name>
<dbReference type="Proteomes" id="UP000287033">
    <property type="component" value="Unassembled WGS sequence"/>
</dbReference>
<protein>
    <submittedName>
        <fullName evidence="1">Uncharacterized protein</fullName>
    </submittedName>
</protein>
<reference evidence="1 2" key="1">
    <citation type="journal article" date="2018" name="Nat. Ecol. Evol.">
        <title>Shark genomes provide insights into elasmobranch evolution and the origin of vertebrates.</title>
        <authorList>
            <person name="Hara Y"/>
            <person name="Yamaguchi K"/>
            <person name="Onimaru K"/>
            <person name="Kadota M"/>
            <person name="Koyanagi M"/>
            <person name="Keeley SD"/>
            <person name="Tatsumi K"/>
            <person name="Tanaka K"/>
            <person name="Motone F"/>
            <person name="Kageyama Y"/>
            <person name="Nozu R"/>
            <person name="Adachi N"/>
            <person name="Nishimura O"/>
            <person name="Nakagawa R"/>
            <person name="Tanegashima C"/>
            <person name="Kiyatake I"/>
            <person name="Matsumoto R"/>
            <person name="Murakumo K"/>
            <person name="Nishida K"/>
            <person name="Terakita A"/>
            <person name="Kuratani S"/>
            <person name="Sato K"/>
            <person name="Hyodo S Kuraku.S."/>
        </authorList>
    </citation>
    <scope>NUCLEOTIDE SEQUENCE [LARGE SCALE GENOMIC DNA]</scope>
</reference>
<accession>A0A401RQ56</accession>
<gene>
    <name evidence="1" type="ORF">chiPu_0018841</name>
</gene>
<proteinExistence type="predicted"/>